<protein>
    <submittedName>
        <fullName evidence="2">PKD domain-containing protein</fullName>
    </submittedName>
</protein>
<dbReference type="NCBIfam" id="TIGR03804">
    <property type="entry name" value="para_beta_helix"/>
    <property type="match status" value="2"/>
</dbReference>
<dbReference type="Pfam" id="PF00801">
    <property type="entry name" value="PKD"/>
    <property type="match status" value="1"/>
</dbReference>
<dbReference type="SUPFAM" id="SSF49299">
    <property type="entry name" value="PKD domain"/>
    <property type="match status" value="2"/>
</dbReference>
<dbReference type="InterPro" id="IPR006626">
    <property type="entry name" value="PbH1"/>
</dbReference>
<dbReference type="InterPro" id="IPR035986">
    <property type="entry name" value="PKD_dom_sf"/>
</dbReference>
<dbReference type="EMBL" id="QZJW01000004">
    <property type="protein sequence ID" value="RJO62141.1"/>
    <property type="molecule type" value="Genomic_DNA"/>
</dbReference>
<dbReference type="InterPro" id="IPR012334">
    <property type="entry name" value="Pectin_lyas_fold"/>
</dbReference>
<dbReference type="CDD" id="cd00146">
    <property type="entry name" value="PKD"/>
    <property type="match status" value="2"/>
</dbReference>
<dbReference type="Pfam" id="PF13229">
    <property type="entry name" value="Beta_helix"/>
    <property type="match status" value="2"/>
</dbReference>
<feature type="non-terminal residue" evidence="2">
    <location>
        <position position="1082"/>
    </location>
</feature>
<name>A0A419DG94_9BACT</name>
<dbReference type="InterPro" id="IPR022441">
    <property type="entry name" value="Para_beta_helix_rpt-2"/>
</dbReference>
<gene>
    <name evidence="2" type="ORF">C4544_00725</name>
</gene>
<evidence type="ECO:0000259" key="1">
    <source>
        <dbReference type="PROSITE" id="PS50093"/>
    </source>
</evidence>
<dbReference type="SMART" id="SM00710">
    <property type="entry name" value="PbH1"/>
    <property type="match status" value="11"/>
</dbReference>
<dbReference type="GO" id="GO:0016788">
    <property type="term" value="F:hydrolase activity, acting on ester bonds"/>
    <property type="evidence" value="ECO:0007669"/>
    <property type="project" value="InterPro"/>
</dbReference>
<dbReference type="SUPFAM" id="SSF53474">
    <property type="entry name" value="alpha/beta-Hydrolases"/>
    <property type="match status" value="1"/>
</dbReference>
<evidence type="ECO:0000313" key="3">
    <source>
        <dbReference type="Proteomes" id="UP000285655"/>
    </source>
</evidence>
<proteinExistence type="predicted"/>
<organism evidence="2 3">
    <name type="scientific">candidate division WS5 bacterium</name>
    <dbReference type="NCBI Taxonomy" id="2093353"/>
    <lineage>
        <taxon>Bacteria</taxon>
        <taxon>candidate division WS5</taxon>
    </lineage>
</organism>
<dbReference type="InterPro" id="IPR022409">
    <property type="entry name" value="PKD/Chitinase_dom"/>
</dbReference>
<dbReference type="InterPro" id="IPR000601">
    <property type="entry name" value="PKD_dom"/>
</dbReference>
<feature type="domain" description="PKD" evidence="1">
    <location>
        <begin position="471"/>
        <end position="515"/>
    </location>
</feature>
<dbReference type="SUPFAM" id="SSF51126">
    <property type="entry name" value="Pectin lyase-like"/>
    <property type="match status" value="2"/>
</dbReference>
<dbReference type="InterPro" id="IPR039448">
    <property type="entry name" value="Beta_helix"/>
</dbReference>
<reference evidence="2 3" key="1">
    <citation type="journal article" date="2017" name="ISME J.">
        <title>Energy and carbon metabolisms in a deep terrestrial subsurface fluid microbial community.</title>
        <authorList>
            <person name="Momper L."/>
            <person name="Jungbluth S.P."/>
            <person name="Lee M.D."/>
            <person name="Amend J.P."/>
        </authorList>
    </citation>
    <scope>NUCLEOTIDE SEQUENCE [LARGE SCALE GENOMIC DNA]</scope>
    <source>
        <strain evidence="2">SURF_29</strain>
    </source>
</reference>
<dbReference type="Pfam" id="PF07819">
    <property type="entry name" value="PGAP1"/>
    <property type="match status" value="1"/>
</dbReference>
<dbReference type="Gene3D" id="2.60.40.10">
    <property type="entry name" value="Immunoglobulins"/>
    <property type="match status" value="2"/>
</dbReference>
<dbReference type="Proteomes" id="UP000285655">
    <property type="component" value="Unassembled WGS sequence"/>
</dbReference>
<dbReference type="AlphaFoldDB" id="A0A419DG94"/>
<dbReference type="Gene3D" id="3.40.50.1820">
    <property type="entry name" value="alpha/beta hydrolase"/>
    <property type="match status" value="1"/>
</dbReference>
<dbReference type="InterPro" id="IPR011050">
    <property type="entry name" value="Pectin_lyase_fold/virulence"/>
</dbReference>
<dbReference type="SMART" id="SM00089">
    <property type="entry name" value="PKD"/>
    <property type="match status" value="2"/>
</dbReference>
<dbReference type="InterPro" id="IPR012908">
    <property type="entry name" value="PGAP1-ab_dom-like"/>
</dbReference>
<comment type="caution">
    <text evidence="2">The sequence shown here is derived from an EMBL/GenBank/DDBJ whole genome shotgun (WGS) entry which is preliminary data.</text>
</comment>
<dbReference type="Gene3D" id="2.160.20.10">
    <property type="entry name" value="Single-stranded right-handed beta-helix, Pectin lyase-like"/>
    <property type="match status" value="2"/>
</dbReference>
<dbReference type="InterPro" id="IPR029058">
    <property type="entry name" value="AB_hydrolase_fold"/>
</dbReference>
<dbReference type="InterPro" id="IPR013783">
    <property type="entry name" value="Ig-like_fold"/>
</dbReference>
<dbReference type="Pfam" id="PF18911">
    <property type="entry name" value="PKD_4"/>
    <property type="match status" value="1"/>
</dbReference>
<sequence length="1082" mass="118776">MNRVFSLKFARLSLLILLIILVTITIAYAHPKDFTRLYEDPIDNTSLGNRTPLILIHGYRGNGNITDINWPYWETFRNFYYFWDTFGLKEKYKLYSFWYESDRPDGSIDEISKGLRDWIDERTNQSPSTAHKLDDVPFVIVAHSMGGLVSRAFMEKTLNIGSWTGSKGGERVMKLVTLATPHHGTNGANDSDLGGCLWGETDPIWWSTAQFGDFFVWRTIETNEPNRNDVLWDNYNNSMGNCNEVNGLLPFNGTFDNKIIAYGGILPADDPDRPDLFTFNIKCPLSLINGEHDFYLCTSVLLYEAMQEPWEYGENDGLVPILSSLYDGQLIDHHHLLEDFDHTQMKGGNLYPAPSSKYYELFNPLSDDLNSIVFGIDITPSKPYAPVEITFSPTGGFSAAATYIWEFHDGTIKYDKKPTFIYRSDGDYAVTMTVNDPTLGVITRERTISVYKPKIDISYPNGFEDLYRHFETQNNPLIESYVWDFGDGVVRNDDDNTTSHTYLTSGYYTVTLTLTLDDDTTIQSQKGIFVGPGTRYIQGHTIYDDEIWESGGTYVVQGNITVARGGSLTIESGVRVEIAGGSGITVYGTLTASEVTLTWVDGLNQWGIIQFREAGASNSRLENSVIEHAGNNIYNTVILIVNASPSITGNMIIDNKPGYGISIYNGSPLIHNNTISGQETGIYITNNSFPIITGNTITGNNYGINTYYSSNSPVISSNTYSNNATADLRVRAGTISTVVNWNETGAMVYEVDDSLTIAQGASLNITSGKTVKLISKESITVYGTLVASGVTFTWADGVNQWGGILFSGEGATNSRIENCTIEHAGGYTQKYYLNNKAYYNYFCGILRITGSSPTIIGSHINNDNSGVGICVEDGSPVISYNTISGVSSGIYIKSDSLSTVTGNIITGNRVGIHFGYSSNNPVISDNIFSNNSTADIGLGGTIYSAEHWDDSIVYGVSDLIIAEGGSLNIASGSTVKILDYRSEITVYGTLNANGVIFTSMYYEEYEEKWSGIKFEGAGSSGSILENCVIEHAVGAKVDNIYRGILSIVNSSPSIVGTTIINSSASSGIYIYNGSPAISDSTI</sequence>
<accession>A0A419DG94</accession>
<dbReference type="PROSITE" id="PS50093">
    <property type="entry name" value="PKD"/>
    <property type="match status" value="2"/>
</dbReference>
<evidence type="ECO:0000313" key="2">
    <source>
        <dbReference type="EMBL" id="RJO62141.1"/>
    </source>
</evidence>
<feature type="domain" description="PKD" evidence="1">
    <location>
        <begin position="372"/>
        <end position="450"/>
    </location>
</feature>